<protein>
    <submittedName>
        <fullName evidence="2">Uncharacterized protein</fullName>
    </submittedName>
</protein>
<keyword evidence="1" id="KW-1133">Transmembrane helix</keyword>
<feature type="transmembrane region" description="Helical" evidence="1">
    <location>
        <begin position="25"/>
        <end position="43"/>
    </location>
</feature>
<evidence type="ECO:0000313" key="3">
    <source>
        <dbReference type="Proteomes" id="UP000198598"/>
    </source>
</evidence>
<evidence type="ECO:0000256" key="1">
    <source>
        <dbReference type="SAM" id="Phobius"/>
    </source>
</evidence>
<evidence type="ECO:0000313" key="2">
    <source>
        <dbReference type="EMBL" id="SFE88771.1"/>
    </source>
</evidence>
<name>A0A1I2E8F7_9BACT</name>
<accession>A0A1I2E8F7</accession>
<dbReference type="AlphaFoldDB" id="A0A1I2E8F7"/>
<dbReference type="STRING" id="662367.SAMN05216167_12150"/>
<gene>
    <name evidence="2" type="ORF">SAMN05216167_12150</name>
</gene>
<keyword evidence="3" id="KW-1185">Reference proteome</keyword>
<dbReference type="Proteomes" id="UP000198598">
    <property type="component" value="Unassembled WGS sequence"/>
</dbReference>
<dbReference type="EMBL" id="FOLQ01000021">
    <property type="protein sequence ID" value="SFE88771.1"/>
    <property type="molecule type" value="Genomic_DNA"/>
</dbReference>
<organism evidence="2 3">
    <name type="scientific">Spirosoma endophyticum</name>
    <dbReference type="NCBI Taxonomy" id="662367"/>
    <lineage>
        <taxon>Bacteria</taxon>
        <taxon>Pseudomonadati</taxon>
        <taxon>Bacteroidota</taxon>
        <taxon>Cytophagia</taxon>
        <taxon>Cytophagales</taxon>
        <taxon>Cytophagaceae</taxon>
        <taxon>Spirosoma</taxon>
    </lineage>
</organism>
<keyword evidence="1" id="KW-0812">Transmembrane</keyword>
<reference evidence="2 3" key="1">
    <citation type="submission" date="2016-10" db="EMBL/GenBank/DDBJ databases">
        <authorList>
            <person name="de Groot N.N."/>
        </authorList>
    </citation>
    <scope>NUCLEOTIDE SEQUENCE [LARGE SCALE GENOMIC DNA]</scope>
    <source>
        <strain evidence="2 3">DSM 26130</strain>
    </source>
</reference>
<proteinExistence type="predicted"/>
<sequence length="52" mass="5773">MTDELWVPVRAKADWEFGGQPLPSPFLGLPAVAGYMALLYSFFKRPINGTDT</sequence>
<keyword evidence="1" id="KW-0472">Membrane</keyword>